<feature type="transmembrane region" description="Helical" evidence="1">
    <location>
        <begin position="12"/>
        <end position="32"/>
    </location>
</feature>
<keyword evidence="1" id="KW-1133">Transmembrane helix</keyword>
<keyword evidence="1" id="KW-0812">Transmembrane</keyword>
<dbReference type="Gene3D" id="3.90.226.10">
    <property type="entry name" value="2-enoyl-CoA Hydratase, Chain A, domain 1"/>
    <property type="match status" value="1"/>
</dbReference>
<dbReference type="STRING" id="472759.Nhal_1271"/>
<proteinExistence type="predicted"/>
<dbReference type="SUPFAM" id="SSF52096">
    <property type="entry name" value="ClpP/crotonase"/>
    <property type="match status" value="1"/>
</dbReference>
<name>D5C0A0_NITHN</name>
<organism evidence="2 3">
    <name type="scientific">Nitrosococcus halophilus (strain Nc4)</name>
    <dbReference type="NCBI Taxonomy" id="472759"/>
    <lineage>
        <taxon>Bacteria</taxon>
        <taxon>Pseudomonadati</taxon>
        <taxon>Pseudomonadota</taxon>
        <taxon>Gammaproteobacteria</taxon>
        <taxon>Chromatiales</taxon>
        <taxon>Chromatiaceae</taxon>
        <taxon>Nitrosococcus</taxon>
    </lineage>
</organism>
<protein>
    <submittedName>
        <fullName evidence="2">Uncharacterized protein</fullName>
    </submittedName>
</protein>
<feature type="transmembrane region" description="Helical" evidence="1">
    <location>
        <begin position="93"/>
        <end position="113"/>
    </location>
</feature>
<sequence length="363" mass="40781">MAYILKHWRGEFSLAISFWVNVFLINMGIRIFEVWLTEASPIENPVVASQVTIAYVFIALAVVYPWQIIGLWRSANKHVEETKKGFWPGAVKVLVVLGLLGTFGNMNVSWPVYKDLYQIGFGKDEYGDYKVELTEHGNLIHLKGGLGFGISKEVKQLVSKNPNVKGIILDSLGGRIYEGRELSKIILINGLDTYTLKGCYSACGTAFISGNKRFLAKGANLAFHQYKSGAQSLDPYVDMPAEQKKDLRIYQRRGISQEFIDRIFKANKDDLWYPTIKEMLNAGVVHEVVNPSNLKPIEYGAINKADLEEAFKDISGFQAIKKYEPKTYQNIISNMEAQMEKGASMIEIQQKVGAYIQGASKNT</sequence>
<dbReference type="InterPro" id="IPR029045">
    <property type="entry name" value="ClpP/crotonase-like_dom_sf"/>
</dbReference>
<dbReference type="EMBL" id="CP001798">
    <property type="protein sequence ID" value="ADE14426.1"/>
    <property type="molecule type" value="Genomic_DNA"/>
</dbReference>
<dbReference type="KEGG" id="nhl:Nhal_1271"/>
<dbReference type="HOGENOM" id="CLU_882596_0_0_6"/>
<feature type="transmembrane region" description="Helical" evidence="1">
    <location>
        <begin position="52"/>
        <end position="72"/>
    </location>
</feature>
<keyword evidence="3" id="KW-1185">Reference proteome</keyword>
<dbReference type="OrthoDB" id="6987066at2"/>
<accession>D5C0A0</accession>
<reference evidence="3" key="1">
    <citation type="submission" date="2010-04" db="EMBL/GenBank/DDBJ databases">
        <title>Complete genome sequence of Nitrosococcus halophilus Nc4, a salt-adapted, aerobic obligate ammonia-oxidizing sulfur purple bacterium.</title>
        <authorList>
            <consortium name="US DOE Joint Genome Institute"/>
            <person name="Campbell M.A."/>
            <person name="Malfatti S.A."/>
            <person name="Chain P.S.G."/>
            <person name="Heidelberg J.F."/>
            <person name="Ward B.B."/>
            <person name="Klotz M.G."/>
        </authorList>
    </citation>
    <scope>NUCLEOTIDE SEQUENCE [LARGE SCALE GENOMIC DNA]</scope>
    <source>
        <strain evidence="3">Nc4</strain>
    </source>
</reference>
<evidence type="ECO:0000313" key="3">
    <source>
        <dbReference type="Proteomes" id="UP000001844"/>
    </source>
</evidence>
<keyword evidence="1" id="KW-0472">Membrane</keyword>
<dbReference type="eggNOG" id="COG0740">
    <property type="taxonomic scope" value="Bacteria"/>
</dbReference>
<dbReference type="AlphaFoldDB" id="D5C0A0"/>
<gene>
    <name evidence="2" type="ordered locus">Nhal_1271</name>
</gene>
<evidence type="ECO:0000313" key="2">
    <source>
        <dbReference type="EMBL" id="ADE14426.1"/>
    </source>
</evidence>
<dbReference type="Proteomes" id="UP000001844">
    <property type="component" value="Chromosome"/>
</dbReference>
<dbReference type="RefSeq" id="WP_013032317.1">
    <property type="nucleotide sequence ID" value="NC_013960.1"/>
</dbReference>
<evidence type="ECO:0000256" key="1">
    <source>
        <dbReference type="SAM" id="Phobius"/>
    </source>
</evidence>